<comment type="caution">
    <text evidence="1">The sequence shown here is derived from an EMBL/GenBank/DDBJ whole genome shotgun (WGS) entry which is preliminary data.</text>
</comment>
<dbReference type="Proteomes" id="UP000004471">
    <property type="component" value="Unassembled WGS sequence"/>
</dbReference>
<evidence type="ECO:0000313" key="1">
    <source>
        <dbReference type="EMBL" id="EGH33601.1"/>
    </source>
</evidence>
<accession>F3FTQ9</accession>
<sequence>MSALSLSTEPAVLSSDVASQGEAVGAGNFTAAVADCIEIFQQQLARSGNQTAVVVQHAFA</sequence>
<dbReference type="EMBL" id="AEAH01001787">
    <property type="protein sequence ID" value="EGH33601.1"/>
    <property type="molecule type" value="Genomic_DNA"/>
</dbReference>
<protein>
    <submittedName>
        <fullName evidence="1">Uncharacterized protein</fullName>
    </submittedName>
</protein>
<organism evidence="1 2">
    <name type="scientific">Pseudomonas syringae pv. japonica str. M301072</name>
    <dbReference type="NCBI Taxonomy" id="629262"/>
    <lineage>
        <taxon>Bacteria</taxon>
        <taxon>Pseudomonadati</taxon>
        <taxon>Pseudomonadota</taxon>
        <taxon>Gammaproteobacteria</taxon>
        <taxon>Pseudomonadales</taxon>
        <taxon>Pseudomonadaceae</taxon>
        <taxon>Pseudomonas</taxon>
        <taxon>Pseudomonas syringae</taxon>
    </lineage>
</organism>
<dbReference type="HOGENOM" id="CLU_2938291_0_0_6"/>
<name>F3FTQ9_PSESX</name>
<evidence type="ECO:0000313" key="2">
    <source>
        <dbReference type="Proteomes" id="UP000004471"/>
    </source>
</evidence>
<dbReference type="AlphaFoldDB" id="F3FTQ9"/>
<reference evidence="1 2" key="1">
    <citation type="journal article" date="2011" name="PLoS Pathog.">
        <title>Dynamic evolution of pathogenicity revealed by sequencing and comparative genomics of 19 Pseudomonas syringae isolates.</title>
        <authorList>
            <person name="Baltrus D.A."/>
            <person name="Nishimura M.T."/>
            <person name="Romanchuk A."/>
            <person name="Chang J.H."/>
            <person name="Mukhtar M.S."/>
            <person name="Cherkis K."/>
            <person name="Roach J."/>
            <person name="Grant S.R."/>
            <person name="Jones C.D."/>
            <person name="Dangl J.L."/>
        </authorList>
    </citation>
    <scope>NUCLEOTIDE SEQUENCE [LARGE SCALE GENOMIC DNA]</scope>
    <source>
        <strain evidence="2">M301072PT</strain>
    </source>
</reference>
<gene>
    <name evidence="1" type="ORF">PSYJA_33680</name>
</gene>
<proteinExistence type="predicted"/>